<feature type="transmembrane region" description="Helical" evidence="10">
    <location>
        <begin position="449"/>
        <end position="468"/>
    </location>
</feature>
<dbReference type="SUPFAM" id="SSF81321">
    <property type="entry name" value="Family A G protein-coupled receptor-like"/>
    <property type="match status" value="2"/>
</dbReference>
<keyword evidence="2" id="KW-1003">Cell membrane</keyword>
<dbReference type="GO" id="GO:0016493">
    <property type="term" value="F:C-C chemokine receptor activity"/>
    <property type="evidence" value="ECO:0007669"/>
    <property type="project" value="TreeGrafter"/>
</dbReference>
<feature type="transmembrane region" description="Helical" evidence="10">
    <location>
        <begin position="31"/>
        <end position="55"/>
    </location>
</feature>
<feature type="domain" description="G-protein coupled receptors family 1 profile" evidence="11">
    <location>
        <begin position="386"/>
        <end position="638"/>
    </location>
</feature>
<evidence type="ECO:0000256" key="2">
    <source>
        <dbReference type="ARBA" id="ARBA00022475"/>
    </source>
</evidence>
<keyword evidence="3 9" id="KW-0812">Transmembrane</keyword>
<keyword evidence="8 9" id="KW-0807">Transducer</keyword>
<comment type="subcellular location">
    <subcellularLocation>
        <location evidence="1">Cell membrane</location>
        <topology evidence="1">Multi-pass membrane protein</topology>
    </subcellularLocation>
</comment>
<dbReference type="GO" id="GO:0007204">
    <property type="term" value="P:positive regulation of cytosolic calcium ion concentration"/>
    <property type="evidence" value="ECO:0007669"/>
    <property type="project" value="TreeGrafter"/>
</dbReference>
<dbReference type="PROSITE" id="PS00237">
    <property type="entry name" value="G_PROTEIN_RECEP_F1_1"/>
    <property type="match status" value="2"/>
</dbReference>
<feature type="transmembrane region" description="Helical" evidence="10">
    <location>
        <begin position="106"/>
        <end position="123"/>
    </location>
</feature>
<evidence type="ECO:0000313" key="12">
    <source>
        <dbReference type="EMBL" id="RVE62413.1"/>
    </source>
</evidence>
<dbReference type="GO" id="GO:0019722">
    <property type="term" value="P:calcium-mediated signaling"/>
    <property type="evidence" value="ECO:0007669"/>
    <property type="project" value="TreeGrafter"/>
</dbReference>
<keyword evidence="6 10" id="KW-0472">Membrane</keyword>
<proteinExistence type="inferred from homology"/>
<dbReference type="PRINTS" id="PR00237">
    <property type="entry name" value="GPCRRHODOPSN"/>
</dbReference>
<gene>
    <name evidence="12" type="ORF">OJAV_G00156900</name>
</gene>
<feature type="transmembrane region" description="Helical" evidence="10">
    <location>
        <begin position="135"/>
        <end position="155"/>
    </location>
</feature>
<dbReference type="PANTHER" id="PTHR10489:SF627">
    <property type="entry name" value="C-C CHEMOKINE RECEPTOR TYPE 8"/>
    <property type="match status" value="1"/>
</dbReference>
<dbReference type="GO" id="GO:0060326">
    <property type="term" value="P:cell chemotaxis"/>
    <property type="evidence" value="ECO:0007669"/>
    <property type="project" value="TreeGrafter"/>
</dbReference>
<protein>
    <recommendedName>
        <fullName evidence="11">G-protein coupled receptors family 1 profile domain-containing protein</fullName>
    </recommendedName>
</protein>
<dbReference type="OrthoDB" id="5981253at2759"/>
<reference evidence="12 13" key="2">
    <citation type="submission" date="2019-01" db="EMBL/GenBank/DDBJ databases">
        <title>A chromosome length genome reference of the Java medaka (oryzias javanicus).</title>
        <authorList>
            <person name="Herpin A."/>
            <person name="Takehana Y."/>
            <person name="Naruse K."/>
            <person name="Ansai S."/>
            <person name="Kawaguchi M."/>
        </authorList>
    </citation>
    <scope>NUCLEOTIDE SEQUENCE [LARGE SCALE GENOMIC DNA]</scope>
    <source>
        <strain evidence="12">RS831</strain>
        <tissue evidence="12">Whole body</tissue>
    </source>
</reference>
<dbReference type="CDD" id="cd14984">
    <property type="entry name" value="7tmA_Chemokine_R"/>
    <property type="match status" value="2"/>
</dbReference>
<dbReference type="PROSITE" id="PS50262">
    <property type="entry name" value="G_PROTEIN_RECEP_F1_2"/>
    <property type="match status" value="2"/>
</dbReference>
<feature type="transmembrane region" description="Helical" evidence="10">
    <location>
        <begin position="577"/>
        <end position="595"/>
    </location>
</feature>
<evidence type="ECO:0000256" key="4">
    <source>
        <dbReference type="ARBA" id="ARBA00022989"/>
    </source>
</evidence>
<dbReference type="GO" id="GO:0019957">
    <property type="term" value="F:C-C chemokine binding"/>
    <property type="evidence" value="ECO:0007669"/>
    <property type="project" value="TreeGrafter"/>
</dbReference>
<dbReference type="InterPro" id="IPR017452">
    <property type="entry name" value="GPCR_Rhodpsn_7TM"/>
</dbReference>
<feature type="transmembrane region" description="Helical" evidence="10">
    <location>
        <begin position="67"/>
        <end position="86"/>
    </location>
</feature>
<dbReference type="GO" id="GO:0009897">
    <property type="term" value="C:external side of plasma membrane"/>
    <property type="evidence" value="ECO:0007669"/>
    <property type="project" value="TreeGrafter"/>
</dbReference>
<keyword evidence="5 9" id="KW-0297">G-protein coupled receptor</keyword>
<evidence type="ECO:0000256" key="1">
    <source>
        <dbReference type="ARBA" id="ARBA00004651"/>
    </source>
</evidence>
<dbReference type="FunFam" id="1.20.1070.10:FF:000026">
    <property type="entry name" value="C-C chemokine receptor type 5"/>
    <property type="match status" value="2"/>
</dbReference>
<feature type="transmembrane region" description="Helical" evidence="10">
    <location>
        <begin position="374"/>
        <end position="396"/>
    </location>
</feature>
<keyword evidence="7 9" id="KW-0675">Receptor</keyword>
<evidence type="ECO:0000256" key="7">
    <source>
        <dbReference type="ARBA" id="ARBA00023170"/>
    </source>
</evidence>
<sequence>MTEASIVSTPVYDYTGNCDNSSSDIQDGSKFFLVLYCMMFGFGLLANCTVLWVLIRHIKLRMMTDVLLLNLVLSDLLLAVSLPLWILKSQSVALCKVVTGIYQLGFYGGTFFVTLMSVDRYLAIVHAVAAMRARALRYGIIASVVIWIVSVILAVPQVAFASLESEDSDTLHCHPVYPEETIEFWKKLRNFSENTVGIFVCLPIMIFCYVKILLVLSKSRNSKKDKVIKLIFTVVCVFVACWVPYNILVFLQTLEQLEILDDCEVSNNINRAMHFTEIVALSHCCLNPIIYAFMGEKFRKSLGNALKKHFCLKSRSVLPQKQTLSPQVTYCSASCDSDMNSTESIDSTSTFVSYDVGLGGPCVYTFDIIQLLPGLYTIFFLLGLLGNSLVICVVVCGARLRNMTDMCLLNLAIADLLLVCSLPFLAIQARYHWLFGDAMCKIVLCVYRIVFYSGIFFICLMSIDRYLAIVHAVYAMKARTLFFGRIAAAVTWTAGFLASFPELSFIARHSEENNYLCLYVFGNEGDDTNTHFWTIFSIFKMNILGLFVPLIIMVFCYSQIIWKLLSSHSSRKQTIRLVFLVLAVFFCCWVPYNLVSFFKGLELLHIITECESSQAIALALQVTEVIAYSHSCLNPILYVFAGEKFRRQLLRLIYKTPCVLCQAIKVYIPQDRIFGSTYSGSTRVSERSTAV</sequence>
<dbReference type="AlphaFoldDB" id="A0A3S2NYJ2"/>
<dbReference type="Pfam" id="PF00001">
    <property type="entry name" value="7tm_1"/>
    <property type="match status" value="2"/>
</dbReference>
<dbReference type="InterPro" id="IPR000355">
    <property type="entry name" value="Chemokine_rcpt"/>
</dbReference>
<name>A0A3S2NYJ2_ORYJA</name>
<dbReference type="InterPro" id="IPR000276">
    <property type="entry name" value="GPCR_Rhodpsn"/>
</dbReference>
<evidence type="ECO:0000313" key="13">
    <source>
        <dbReference type="Proteomes" id="UP000283210"/>
    </source>
</evidence>
<dbReference type="PANTHER" id="PTHR10489">
    <property type="entry name" value="CELL ADHESION MOLECULE"/>
    <property type="match status" value="1"/>
</dbReference>
<feature type="transmembrane region" description="Helical" evidence="10">
    <location>
        <begin position="196"/>
        <end position="216"/>
    </location>
</feature>
<reference evidence="12 13" key="1">
    <citation type="submission" date="2018-11" db="EMBL/GenBank/DDBJ databases">
        <authorList>
            <person name="Lopez-Roques C."/>
            <person name="Donnadieu C."/>
            <person name="Bouchez O."/>
            <person name="Klopp C."/>
            <person name="Cabau C."/>
            <person name="Zahm M."/>
        </authorList>
    </citation>
    <scope>NUCLEOTIDE SEQUENCE [LARGE SCALE GENOMIC DNA]</scope>
    <source>
        <strain evidence="12">RS831</strain>
        <tissue evidence="12">Whole body</tissue>
    </source>
</reference>
<dbReference type="Gene3D" id="1.20.1070.10">
    <property type="entry name" value="Rhodopsin 7-helix transmembrane proteins"/>
    <property type="match status" value="2"/>
</dbReference>
<feature type="transmembrane region" description="Helical" evidence="10">
    <location>
        <begin position="228"/>
        <end position="251"/>
    </location>
</feature>
<keyword evidence="4 10" id="KW-1133">Transmembrane helix</keyword>
<evidence type="ECO:0000256" key="3">
    <source>
        <dbReference type="ARBA" id="ARBA00022692"/>
    </source>
</evidence>
<evidence type="ECO:0000256" key="5">
    <source>
        <dbReference type="ARBA" id="ARBA00023040"/>
    </source>
</evidence>
<dbReference type="EMBL" id="CM012452">
    <property type="protein sequence ID" value="RVE62413.1"/>
    <property type="molecule type" value="Genomic_DNA"/>
</dbReference>
<evidence type="ECO:0000259" key="11">
    <source>
        <dbReference type="PROSITE" id="PS50262"/>
    </source>
</evidence>
<dbReference type="Proteomes" id="UP000283210">
    <property type="component" value="Chromosome 16"/>
</dbReference>
<dbReference type="InterPro" id="IPR050119">
    <property type="entry name" value="CCR1-9-like"/>
</dbReference>
<keyword evidence="13" id="KW-1185">Reference proteome</keyword>
<dbReference type="PRINTS" id="PR00657">
    <property type="entry name" value="CCCHEMOKINER"/>
</dbReference>
<feature type="transmembrane region" description="Helical" evidence="10">
    <location>
        <begin position="543"/>
        <end position="565"/>
    </location>
</feature>
<evidence type="ECO:0000256" key="8">
    <source>
        <dbReference type="ARBA" id="ARBA00023224"/>
    </source>
</evidence>
<evidence type="ECO:0000256" key="9">
    <source>
        <dbReference type="RuleBase" id="RU000688"/>
    </source>
</evidence>
<evidence type="ECO:0000256" key="10">
    <source>
        <dbReference type="SAM" id="Phobius"/>
    </source>
</evidence>
<feature type="domain" description="G-protein coupled receptors family 1 profile" evidence="11">
    <location>
        <begin position="46"/>
        <end position="291"/>
    </location>
</feature>
<organism evidence="12 13">
    <name type="scientific">Oryzias javanicus</name>
    <name type="common">Javanese ricefish</name>
    <name type="synonym">Aplocheilus javanicus</name>
    <dbReference type="NCBI Taxonomy" id="123683"/>
    <lineage>
        <taxon>Eukaryota</taxon>
        <taxon>Metazoa</taxon>
        <taxon>Chordata</taxon>
        <taxon>Craniata</taxon>
        <taxon>Vertebrata</taxon>
        <taxon>Euteleostomi</taxon>
        <taxon>Actinopterygii</taxon>
        <taxon>Neopterygii</taxon>
        <taxon>Teleostei</taxon>
        <taxon>Neoteleostei</taxon>
        <taxon>Acanthomorphata</taxon>
        <taxon>Ovalentaria</taxon>
        <taxon>Atherinomorphae</taxon>
        <taxon>Beloniformes</taxon>
        <taxon>Adrianichthyidae</taxon>
        <taxon>Oryziinae</taxon>
        <taxon>Oryzias</taxon>
    </lineage>
</organism>
<feature type="transmembrane region" description="Helical" evidence="10">
    <location>
        <begin position="480"/>
        <end position="500"/>
    </location>
</feature>
<dbReference type="GO" id="GO:0006955">
    <property type="term" value="P:immune response"/>
    <property type="evidence" value="ECO:0007669"/>
    <property type="project" value="TreeGrafter"/>
</dbReference>
<evidence type="ECO:0000256" key="6">
    <source>
        <dbReference type="ARBA" id="ARBA00023136"/>
    </source>
</evidence>
<comment type="similarity">
    <text evidence="9">Belongs to the G-protein coupled receptor 1 family.</text>
</comment>
<accession>A0A3S2NYJ2</accession>
<feature type="transmembrane region" description="Helical" evidence="10">
    <location>
        <begin position="408"/>
        <end position="429"/>
    </location>
</feature>